<dbReference type="PRINTS" id="PR00014">
    <property type="entry name" value="FNTYPEIII"/>
</dbReference>
<dbReference type="InterPro" id="IPR050964">
    <property type="entry name" value="Striated_Muscle_Regulatory"/>
</dbReference>
<proteinExistence type="predicted"/>
<dbReference type="EMBL" id="CAJNIZ010009156">
    <property type="protein sequence ID" value="CAE7276797.1"/>
    <property type="molecule type" value="Genomic_DNA"/>
</dbReference>
<evidence type="ECO:0000313" key="3">
    <source>
        <dbReference type="EMBL" id="CAE7276797.1"/>
    </source>
</evidence>
<dbReference type="PANTHER" id="PTHR13817">
    <property type="entry name" value="TITIN"/>
    <property type="match status" value="1"/>
</dbReference>
<feature type="non-terminal residue" evidence="3">
    <location>
        <position position="1"/>
    </location>
</feature>
<sequence length="284" mass="30428">DSVPTRQHVGQCFVPLEQRFNKRPCTWSIVKDSREIGFITCRFCLGTTPAPVRSLHVVNASRADELRLAWEPPSSDGDLPLRGYRIEAREPSTRISAAGFPGEGFLDEPRTASAPALQDPSVTLKNLSGNTVYTIRVWAVNEAGSGPAAEVLGQTGPVAPGLCGEARISVEGEPTEPTALSIEWEPPIESGGADLVAYRIWLRPVFQDGLGGFFPADGFIDLGLFEHRGSRTQKAPVKLDQLPSCSGAVCSVAAINAAGLTGCASEAPVVWASNMDRQKEIFEL</sequence>
<dbReference type="CDD" id="cd00063">
    <property type="entry name" value="FN3"/>
    <property type="match status" value="1"/>
</dbReference>
<dbReference type="InterPro" id="IPR003961">
    <property type="entry name" value="FN3_dom"/>
</dbReference>
<dbReference type="Proteomes" id="UP000649617">
    <property type="component" value="Unassembled WGS sequence"/>
</dbReference>
<keyword evidence="1" id="KW-0677">Repeat</keyword>
<feature type="non-terminal residue" evidence="3">
    <location>
        <position position="284"/>
    </location>
</feature>
<dbReference type="Gene3D" id="2.60.40.10">
    <property type="entry name" value="Immunoglobulins"/>
    <property type="match status" value="1"/>
</dbReference>
<dbReference type="OrthoDB" id="504170at2759"/>
<gene>
    <name evidence="3" type="primary">TTN</name>
    <name evidence="3" type="ORF">SPIL2461_LOCUS6177</name>
</gene>
<dbReference type="PANTHER" id="PTHR13817:SF166">
    <property type="entry name" value="NEURONAL IGCAM-RELATED"/>
    <property type="match status" value="1"/>
</dbReference>
<dbReference type="InterPro" id="IPR013783">
    <property type="entry name" value="Ig-like_fold"/>
</dbReference>
<protein>
    <submittedName>
        <fullName evidence="3">TTN protein</fullName>
    </submittedName>
</protein>
<reference evidence="3" key="1">
    <citation type="submission" date="2021-02" db="EMBL/GenBank/DDBJ databases">
        <authorList>
            <person name="Dougan E. K."/>
            <person name="Rhodes N."/>
            <person name="Thang M."/>
            <person name="Chan C."/>
        </authorList>
    </citation>
    <scope>NUCLEOTIDE SEQUENCE</scope>
</reference>
<dbReference type="SUPFAM" id="SSF49265">
    <property type="entry name" value="Fibronectin type III"/>
    <property type="match status" value="1"/>
</dbReference>
<dbReference type="SMART" id="SM00060">
    <property type="entry name" value="FN3"/>
    <property type="match status" value="2"/>
</dbReference>
<comment type="caution">
    <text evidence="3">The sequence shown here is derived from an EMBL/GenBank/DDBJ whole genome shotgun (WGS) entry which is preliminary data.</text>
</comment>
<accession>A0A812MSR7</accession>
<evidence type="ECO:0000313" key="4">
    <source>
        <dbReference type="Proteomes" id="UP000649617"/>
    </source>
</evidence>
<dbReference type="AlphaFoldDB" id="A0A812MSR7"/>
<evidence type="ECO:0000259" key="2">
    <source>
        <dbReference type="PROSITE" id="PS50853"/>
    </source>
</evidence>
<name>A0A812MSR7_SYMPI</name>
<dbReference type="Pfam" id="PF00041">
    <property type="entry name" value="fn3"/>
    <property type="match status" value="1"/>
</dbReference>
<dbReference type="InterPro" id="IPR036116">
    <property type="entry name" value="FN3_sf"/>
</dbReference>
<keyword evidence="4" id="KW-1185">Reference proteome</keyword>
<feature type="domain" description="Fibronectin type-III" evidence="2">
    <location>
        <begin position="51"/>
        <end position="161"/>
    </location>
</feature>
<dbReference type="PROSITE" id="PS50853">
    <property type="entry name" value="FN3"/>
    <property type="match status" value="1"/>
</dbReference>
<evidence type="ECO:0000256" key="1">
    <source>
        <dbReference type="ARBA" id="ARBA00022737"/>
    </source>
</evidence>
<organism evidence="3 4">
    <name type="scientific">Symbiodinium pilosum</name>
    <name type="common">Dinoflagellate</name>
    <dbReference type="NCBI Taxonomy" id="2952"/>
    <lineage>
        <taxon>Eukaryota</taxon>
        <taxon>Sar</taxon>
        <taxon>Alveolata</taxon>
        <taxon>Dinophyceae</taxon>
        <taxon>Suessiales</taxon>
        <taxon>Symbiodiniaceae</taxon>
        <taxon>Symbiodinium</taxon>
    </lineage>
</organism>